<dbReference type="NCBIfam" id="TIGR00229">
    <property type="entry name" value="sensory_box"/>
    <property type="match status" value="2"/>
</dbReference>
<feature type="domain" description="PAS" evidence="1">
    <location>
        <begin position="24"/>
        <end position="75"/>
    </location>
</feature>
<feature type="domain" description="PAS" evidence="1">
    <location>
        <begin position="155"/>
        <end position="225"/>
    </location>
</feature>
<dbReference type="SMART" id="SM00052">
    <property type="entry name" value="EAL"/>
    <property type="match status" value="1"/>
</dbReference>
<dbReference type="InterPro" id="IPR000700">
    <property type="entry name" value="PAS-assoc_C"/>
</dbReference>
<dbReference type="FunFam" id="3.30.70.270:FF:000001">
    <property type="entry name" value="Diguanylate cyclase domain protein"/>
    <property type="match status" value="1"/>
</dbReference>
<dbReference type="InterPro" id="IPR013655">
    <property type="entry name" value="PAS_fold_3"/>
</dbReference>
<dbReference type="SUPFAM" id="SSF141868">
    <property type="entry name" value="EAL domain-like"/>
    <property type="match status" value="1"/>
</dbReference>
<reference evidence="5 6" key="1">
    <citation type="submission" date="2018-12" db="EMBL/GenBank/DDBJ databases">
        <title>Lysinibacillus antri sp. nov., isolated from a cave soil.</title>
        <authorList>
            <person name="Narsing Rao M.P."/>
            <person name="Zhang H."/>
            <person name="Dong Z.-Y."/>
            <person name="Niu X.-K."/>
            <person name="Zhang K."/>
            <person name="Fang B.-Z."/>
            <person name="Kang Y.-Q."/>
            <person name="Xiao M."/>
            <person name="Li W.-J."/>
        </authorList>
    </citation>
    <scope>NUCLEOTIDE SEQUENCE [LARGE SCALE GENOMIC DNA]</scope>
    <source>
        <strain evidence="5 6">SYSU K30002</strain>
    </source>
</reference>
<dbReference type="CDD" id="cd01948">
    <property type="entry name" value="EAL"/>
    <property type="match status" value="1"/>
</dbReference>
<dbReference type="Gene3D" id="3.30.450.20">
    <property type="entry name" value="PAS domain"/>
    <property type="match status" value="2"/>
</dbReference>
<accession>A0A3S0P724</accession>
<name>A0A3S0P724_9BACI</name>
<protein>
    <submittedName>
        <fullName evidence="5">EAL domain-containing protein</fullName>
    </submittedName>
</protein>
<dbReference type="InterPro" id="IPR043128">
    <property type="entry name" value="Rev_trsase/Diguanyl_cyclase"/>
</dbReference>
<feature type="domain" description="PAC" evidence="2">
    <location>
        <begin position="229"/>
        <end position="283"/>
    </location>
</feature>
<dbReference type="PANTHER" id="PTHR44757">
    <property type="entry name" value="DIGUANYLATE CYCLASE DGCP"/>
    <property type="match status" value="1"/>
</dbReference>
<dbReference type="Pfam" id="PF08447">
    <property type="entry name" value="PAS_3"/>
    <property type="match status" value="1"/>
</dbReference>
<dbReference type="SUPFAM" id="SSF55073">
    <property type="entry name" value="Nucleotide cyclase"/>
    <property type="match status" value="1"/>
</dbReference>
<evidence type="ECO:0000259" key="3">
    <source>
        <dbReference type="PROSITE" id="PS50883"/>
    </source>
</evidence>
<dbReference type="CDD" id="cd00130">
    <property type="entry name" value="PAS"/>
    <property type="match status" value="2"/>
</dbReference>
<feature type="domain" description="GGDEF" evidence="4">
    <location>
        <begin position="315"/>
        <end position="448"/>
    </location>
</feature>
<dbReference type="NCBIfam" id="TIGR00254">
    <property type="entry name" value="GGDEF"/>
    <property type="match status" value="1"/>
</dbReference>
<comment type="caution">
    <text evidence="5">The sequence shown here is derived from an EMBL/GenBank/DDBJ whole genome shotgun (WGS) entry which is preliminary data.</text>
</comment>
<dbReference type="Gene3D" id="3.30.70.270">
    <property type="match status" value="1"/>
</dbReference>
<evidence type="ECO:0000313" key="5">
    <source>
        <dbReference type="EMBL" id="RUL50786.1"/>
    </source>
</evidence>
<organism evidence="5 6">
    <name type="scientific">Lysinibacillus antri</name>
    <dbReference type="NCBI Taxonomy" id="2498145"/>
    <lineage>
        <taxon>Bacteria</taxon>
        <taxon>Bacillati</taxon>
        <taxon>Bacillota</taxon>
        <taxon>Bacilli</taxon>
        <taxon>Bacillales</taxon>
        <taxon>Bacillaceae</taxon>
        <taxon>Lysinibacillus</taxon>
    </lineage>
</organism>
<dbReference type="InterPro" id="IPR001610">
    <property type="entry name" value="PAC"/>
</dbReference>
<evidence type="ECO:0000259" key="1">
    <source>
        <dbReference type="PROSITE" id="PS50112"/>
    </source>
</evidence>
<dbReference type="InterPro" id="IPR001633">
    <property type="entry name" value="EAL_dom"/>
</dbReference>
<dbReference type="InterPro" id="IPR035919">
    <property type="entry name" value="EAL_sf"/>
</dbReference>
<dbReference type="SMART" id="SM00267">
    <property type="entry name" value="GGDEF"/>
    <property type="match status" value="1"/>
</dbReference>
<sequence length="713" mass="82135">MYVKELTVMKTMKKMIDELNIEEIKDQLKELLDIEYALDKSSIIGITDQRGVITYVNDLFCELSQYSREELIGQNHNLLNSGYHSKQFFKDMWKTIGNGRIWKGEIKNKRKDGVDYWVHATIVPFLNEKGKPYQYISIRTDITKEKELEEQVIRSNEKYRLIAENTVNLIALMKEGGSLEYASPSFETVLSHNLIELEKGNLFDLIHHDDILFLKHDLEYFLEQGEQSFDSEYRLRNSKGDYIYVEAVFSKTKNHIENSSKELILVVMKDITGKREIEKKIFHLAYHDSLTGFPNRRSFMSHLRNEMLDRKKSKYNMSILFMDLDNFKNVNDQLGHDVGDMVLKKAAENIQKIIRPTDIAGRMGGDEFIVMLRDVKYDNETEYIVKQILQSFQSPIQVEGQDYFVTCSIGVANFPEHGDSPEELIKNADNALAHVKSGMKNDYLIFNKTIETQSIERRLLESAMRTAIKEDQFYIEYQPKINIETKRVIGMEALVRWNHPDLGTISPGKFIPLAEETGLIIPLGEWILKESCTQTKKWHDAGYNPLTVSVNVSVRQLEDPFFIDKVRTIVQESGLDPTWLEVEVTESIFADVKNTVAILNEIRNLGIQISVDDFGTGYSSLSYIKNLPIDILKVDQSFIKDIHQNEESNAIVQAILKIADSIGLQVIAEGIELQEHVEKLSINGCKFGQGYFFSRPLKVNAFEEFMESMLVIS</sequence>
<dbReference type="Pfam" id="PF00990">
    <property type="entry name" value="GGDEF"/>
    <property type="match status" value="1"/>
</dbReference>
<dbReference type="Proteomes" id="UP000287910">
    <property type="component" value="Unassembled WGS sequence"/>
</dbReference>
<dbReference type="SMART" id="SM00086">
    <property type="entry name" value="PAC"/>
    <property type="match status" value="2"/>
</dbReference>
<dbReference type="InterPro" id="IPR000160">
    <property type="entry name" value="GGDEF_dom"/>
</dbReference>
<proteinExistence type="predicted"/>
<dbReference type="PROSITE" id="PS50113">
    <property type="entry name" value="PAC"/>
    <property type="match status" value="2"/>
</dbReference>
<evidence type="ECO:0000259" key="4">
    <source>
        <dbReference type="PROSITE" id="PS50887"/>
    </source>
</evidence>
<dbReference type="InterPro" id="IPR035965">
    <property type="entry name" value="PAS-like_dom_sf"/>
</dbReference>
<dbReference type="PROSITE" id="PS50887">
    <property type="entry name" value="GGDEF"/>
    <property type="match status" value="1"/>
</dbReference>
<dbReference type="AlphaFoldDB" id="A0A3S0P724"/>
<dbReference type="EMBL" id="RYYR01000019">
    <property type="protein sequence ID" value="RUL50786.1"/>
    <property type="molecule type" value="Genomic_DNA"/>
</dbReference>
<dbReference type="InterPro" id="IPR052155">
    <property type="entry name" value="Biofilm_reg_signaling"/>
</dbReference>
<dbReference type="SUPFAM" id="SSF55785">
    <property type="entry name" value="PYP-like sensor domain (PAS domain)"/>
    <property type="match status" value="2"/>
</dbReference>
<dbReference type="Gene3D" id="3.20.20.450">
    <property type="entry name" value="EAL domain"/>
    <property type="match status" value="1"/>
</dbReference>
<feature type="domain" description="EAL" evidence="3">
    <location>
        <begin position="457"/>
        <end position="710"/>
    </location>
</feature>
<dbReference type="InterPro" id="IPR029787">
    <property type="entry name" value="Nucleotide_cyclase"/>
</dbReference>
<dbReference type="SMART" id="SM00091">
    <property type="entry name" value="PAS"/>
    <property type="match status" value="2"/>
</dbReference>
<dbReference type="InterPro" id="IPR000014">
    <property type="entry name" value="PAS"/>
</dbReference>
<dbReference type="PROSITE" id="PS50112">
    <property type="entry name" value="PAS"/>
    <property type="match status" value="2"/>
</dbReference>
<dbReference type="PROSITE" id="PS50883">
    <property type="entry name" value="EAL"/>
    <property type="match status" value="1"/>
</dbReference>
<dbReference type="PANTHER" id="PTHR44757:SF2">
    <property type="entry name" value="BIOFILM ARCHITECTURE MAINTENANCE PROTEIN MBAA"/>
    <property type="match status" value="1"/>
</dbReference>
<dbReference type="CDD" id="cd01949">
    <property type="entry name" value="GGDEF"/>
    <property type="match status" value="1"/>
</dbReference>
<dbReference type="FunFam" id="3.20.20.450:FF:000001">
    <property type="entry name" value="Cyclic di-GMP phosphodiesterase yahA"/>
    <property type="match status" value="1"/>
</dbReference>
<gene>
    <name evidence="5" type="ORF">EK386_13635</name>
</gene>
<evidence type="ECO:0000313" key="6">
    <source>
        <dbReference type="Proteomes" id="UP000287910"/>
    </source>
</evidence>
<keyword evidence="6" id="KW-1185">Reference proteome</keyword>
<dbReference type="Pfam" id="PF13426">
    <property type="entry name" value="PAS_9"/>
    <property type="match status" value="1"/>
</dbReference>
<evidence type="ECO:0000259" key="2">
    <source>
        <dbReference type="PROSITE" id="PS50113"/>
    </source>
</evidence>
<feature type="domain" description="PAC" evidence="2">
    <location>
        <begin position="102"/>
        <end position="154"/>
    </location>
</feature>
<dbReference type="Pfam" id="PF00563">
    <property type="entry name" value="EAL"/>
    <property type="match status" value="1"/>
</dbReference>